<evidence type="ECO:0000256" key="1">
    <source>
        <dbReference type="ARBA" id="ARBA00023157"/>
    </source>
</evidence>
<dbReference type="PANTHER" id="PTHR13802">
    <property type="entry name" value="MUCIN 4-RELATED"/>
    <property type="match status" value="1"/>
</dbReference>
<evidence type="ECO:0000313" key="3">
    <source>
        <dbReference type="EMBL" id="PNJ02156.1"/>
    </source>
</evidence>
<comment type="caution">
    <text evidence="3">The sequence shown here is derived from an EMBL/GenBank/DDBJ whole genome shotgun (WGS) entry which is preliminary data.</text>
</comment>
<proteinExistence type="predicted"/>
<feature type="non-terminal residue" evidence="3">
    <location>
        <position position="1"/>
    </location>
</feature>
<dbReference type="PROSITE" id="PS51220">
    <property type="entry name" value="NIDO"/>
    <property type="match status" value="1"/>
</dbReference>
<organism evidence="3">
    <name type="scientific">Pongo abelii</name>
    <name type="common">Sumatran orangutan</name>
    <name type="synonym">Pongo pygmaeus abelii</name>
    <dbReference type="NCBI Taxonomy" id="9601"/>
    <lineage>
        <taxon>Eukaryota</taxon>
        <taxon>Metazoa</taxon>
        <taxon>Chordata</taxon>
        <taxon>Craniata</taxon>
        <taxon>Vertebrata</taxon>
        <taxon>Euteleostomi</taxon>
        <taxon>Mammalia</taxon>
        <taxon>Eutheria</taxon>
        <taxon>Euarchontoglires</taxon>
        <taxon>Primates</taxon>
        <taxon>Haplorrhini</taxon>
        <taxon>Catarrhini</taxon>
        <taxon>Hominidae</taxon>
        <taxon>Pongo</taxon>
    </lineage>
</organism>
<dbReference type="SMART" id="SM00539">
    <property type="entry name" value="NIDO"/>
    <property type="match status" value="1"/>
</dbReference>
<dbReference type="GO" id="GO:0005176">
    <property type="term" value="F:ErbB-2 class receptor binding"/>
    <property type="evidence" value="ECO:0007669"/>
    <property type="project" value="TreeGrafter"/>
</dbReference>
<dbReference type="InterPro" id="IPR003886">
    <property type="entry name" value="NIDO_dom"/>
</dbReference>
<evidence type="ECO:0000259" key="2">
    <source>
        <dbReference type="PROSITE" id="PS51220"/>
    </source>
</evidence>
<dbReference type="Pfam" id="PF06119">
    <property type="entry name" value="NIDO"/>
    <property type="match status" value="1"/>
</dbReference>
<reference evidence="3" key="1">
    <citation type="submission" date="2017-12" db="EMBL/GenBank/DDBJ databases">
        <title>High-resolution comparative analysis of great ape genomes.</title>
        <authorList>
            <person name="Pollen A."/>
            <person name="Hastie A."/>
            <person name="Hormozdiari F."/>
            <person name="Dougherty M."/>
            <person name="Liu R."/>
            <person name="Chaisson M."/>
            <person name="Hoppe E."/>
            <person name="Hill C."/>
            <person name="Pang A."/>
            <person name="Hillier L."/>
            <person name="Baker C."/>
            <person name="Armstrong J."/>
            <person name="Shendure J."/>
            <person name="Paten B."/>
            <person name="Wilson R."/>
            <person name="Chao H."/>
            <person name="Schneider V."/>
            <person name="Ventura M."/>
            <person name="Kronenberg Z."/>
            <person name="Murali S."/>
            <person name="Gordon D."/>
            <person name="Cantsilieris S."/>
            <person name="Munson K."/>
            <person name="Nelson B."/>
            <person name="Raja A."/>
            <person name="Underwood J."/>
            <person name="Diekhans M."/>
            <person name="Fiddes I."/>
            <person name="Haussler D."/>
            <person name="Eichler E."/>
        </authorList>
    </citation>
    <scope>NUCLEOTIDE SEQUENCE [LARGE SCALE GENOMIC DNA]</scope>
    <source>
        <strain evidence="3">Susie</strain>
    </source>
</reference>
<gene>
    <name evidence="3" type="ORF">CR201_G0054997</name>
</gene>
<dbReference type="EMBL" id="NDHI03003852">
    <property type="protein sequence ID" value="PNJ02156.1"/>
    <property type="molecule type" value="Genomic_DNA"/>
</dbReference>
<dbReference type="GO" id="GO:0007160">
    <property type="term" value="P:cell-matrix adhesion"/>
    <property type="evidence" value="ECO:0007669"/>
    <property type="project" value="InterPro"/>
</dbReference>
<dbReference type="InterPro" id="IPR051495">
    <property type="entry name" value="Epithelial_Barrier/Signaling"/>
</dbReference>
<sequence>EYETLYGEHSLLVQEAESWIRKITNNGGYKARWTLKVTWVNAHAYPAQWTLGSNTYQAILSTDGSRSYALFLYQSGRMQWDVAQHSVEMAISKTAH</sequence>
<name>A0A2J8R0V1_PONAB</name>
<dbReference type="AlphaFoldDB" id="A0A2J8R0V1"/>
<dbReference type="PANTHER" id="PTHR13802:SF52">
    <property type="entry name" value="MUCIN-4"/>
    <property type="match status" value="1"/>
</dbReference>
<keyword evidence="1" id="KW-1015">Disulfide bond</keyword>
<accession>A0A2J8R0V1</accession>
<feature type="domain" description="NIDO" evidence="2">
    <location>
        <begin position="1"/>
        <end position="96"/>
    </location>
</feature>
<protein>
    <submittedName>
        <fullName evidence="3">MUC4 isoform 2</fullName>
    </submittedName>
</protein>